<dbReference type="RefSeq" id="WP_068882742.1">
    <property type="nucleotide sequence ID" value="NZ_LNTU01000034.1"/>
</dbReference>
<dbReference type="InterPro" id="IPR009875">
    <property type="entry name" value="PilZ_domain"/>
</dbReference>
<evidence type="ECO:0000259" key="1">
    <source>
        <dbReference type="Pfam" id="PF07238"/>
    </source>
</evidence>
<dbReference type="SUPFAM" id="SSF141371">
    <property type="entry name" value="PilZ domain-like"/>
    <property type="match status" value="1"/>
</dbReference>
<feature type="domain" description="PilZ" evidence="1">
    <location>
        <begin position="10"/>
        <end position="92"/>
    </location>
</feature>
<sequence length="111" mass="12650">MSDPRSMAEKRRSERRRTRLRSGKLVNIDGSFLIECQLHDIAGGGAKIRVADPRAVPDRFWLFDDHYAQALFAEVVWRDGLELGVRFCDDPAIQPLGEARLSKLASKYYSL</sequence>
<gene>
    <name evidence="2" type="ORF">ATN84_13810</name>
</gene>
<dbReference type="GO" id="GO:0035438">
    <property type="term" value="F:cyclic-di-GMP binding"/>
    <property type="evidence" value="ECO:0007669"/>
    <property type="project" value="InterPro"/>
</dbReference>
<dbReference type="EMBL" id="LNTU01000034">
    <property type="protein sequence ID" value="KXF76000.1"/>
    <property type="molecule type" value="Genomic_DNA"/>
</dbReference>
<evidence type="ECO:0000313" key="3">
    <source>
        <dbReference type="Proteomes" id="UP000070107"/>
    </source>
</evidence>
<accession>A0A135HS35</accession>
<organism evidence="2 3">
    <name type="scientific">Paramesorhizobium deserti</name>
    <dbReference type="NCBI Taxonomy" id="1494590"/>
    <lineage>
        <taxon>Bacteria</taxon>
        <taxon>Pseudomonadati</taxon>
        <taxon>Pseudomonadota</taxon>
        <taxon>Alphaproteobacteria</taxon>
        <taxon>Hyphomicrobiales</taxon>
        <taxon>Phyllobacteriaceae</taxon>
        <taxon>Paramesorhizobium</taxon>
    </lineage>
</organism>
<evidence type="ECO:0000313" key="2">
    <source>
        <dbReference type="EMBL" id="KXF76000.1"/>
    </source>
</evidence>
<dbReference type="AlphaFoldDB" id="A0A135HS35"/>
<dbReference type="Proteomes" id="UP000070107">
    <property type="component" value="Unassembled WGS sequence"/>
</dbReference>
<dbReference type="STRING" id="1494590.ATN84_13810"/>
<proteinExistence type="predicted"/>
<keyword evidence="3" id="KW-1185">Reference proteome</keyword>
<reference evidence="2 3" key="1">
    <citation type="submission" date="2015-11" db="EMBL/GenBank/DDBJ databases">
        <title>Draft genome sequence of Paramesorhizobium deserti A-3-E, a strain highly resistant to diverse beta-lactam antibiotics.</title>
        <authorList>
            <person name="Lv R."/>
            <person name="Yang X."/>
            <person name="Fang N."/>
            <person name="Guo J."/>
            <person name="Luo X."/>
            <person name="Peng F."/>
            <person name="Yang R."/>
            <person name="Cui Y."/>
            <person name="Fang C."/>
            <person name="Song Y."/>
        </authorList>
    </citation>
    <scope>NUCLEOTIDE SEQUENCE [LARGE SCALE GENOMIC DNA]</scope>
    <source>
        <strain evidence="2 3">A-3-E</strain>
    </source>
</reference>
<name>A0A135HS35_9HYPH</name>
<dbReference type="OrthoDB" id="7950104at2"/>
<dbReference type="Pfam" id="PF07238">
    <property type="entry name" value="PilZ"/>
    <property type="match status" value="1"/>
</dbReference>
<comment type="caution">
    <text evidence="2">The sequence shown here is derived from an EMBL/GenBank/DDBJ whole genome shotgun (WGS) entry which is preliminary data.</text>
</comment>
<protein>
    <submittedName>
        <fullName evidence="2">Pilus assembly protein PilZ</fullName>
    </submittedName>
</protein>